<dbReference type="GO" id="GO:0003723">
    <property type="term" value="F:RNA binding"/>
    <property type="evidence" value="ECO:0007669"/>
    <property type="project" value="UniProtKB-UniRule"/>
</dbReference>
<dbReference type="InterPro" id="IPR002052">
    <property type="entry name" value="DNA_methylase_N6_adenine_CS"/>
</dbReference>
<dbReference type="OrthoDB" id="2017782at2759"/>
<comment type="subcellular location">
    <subcellularLocation>
        <location evidence="1">Membrane</location>
        <topology evidence="1">Multi-pass membrane protein</topology>
    </subcellularLocation>
</comment>
<dbReference type="GO" id="GO:0022857">
    <property type="term" value="F:transmembrane transporter activity"/>
    <property type="evidence" value="ECO:0007669"/>
    <property type="project" value="InterPro"/>
</dbReference>
<evidence type="ECO:0000313" key="15">
    <source>
        <dbReference type="Proteomes" id="UP000030143"/>
    </source>
</evidence>
<dbReference type="SUPFAM" id="SSF103473">
    <property type="entry name" value="MFS general substrate transporter"/>
    <property type="match status" value="1"/>
</dbReference>
<feature type="compositionally biased region" description="Polar residues" evidence="9">
    <location>
        <begin position="1"/>
        <end position="12"/>
    </location>
</feature>
<dbReference type="PROSITE" id="PS00092">
    <property type="entry name" value="N6_MTASE"/>
    <property type="match status" value="1"/>
</dbReference>
<dbReference type="PROSITE" id="PS50850">
    <property type="entry name" value="MFS"/>
    <property type="match status" value="1"/>
</dbReference>
<dbReference type="RefSeq" id="XP_016595510.1">
    <property type="nucleotide sequence ID" value="XM_016745611.1"/>
</dbReference>
<protein>
    <submittedName>
        <fullName evidence="14">Major facilitator superfamily domain, general substrate transporter</fullName>
    </submittedName>
</protein>
<feature type="transmembrane region" description="Helical" evidence="10">
    <location>
        <begin position="1822"/>
        <end position="1841"/>
    </location>
</feature>
<dbReference type="GO" id="GO:0016020">
    <property type="term" value="C:membrane"/>
    <property type="evidence" value="ECO:0007669"/>
    <property type="project" value="UniProtKB-SubCell"/>
</dbReference>
<dbReference type="Pfam" id="PF00076">
    <property type="entry name" value="RRM_1"/>
    <property type="match status" value="1"/>
</dbReference>
<proteinExistence type="inferred from homology"/>
<dbReference type="Gene3D" id="3.30.70.330">
    <property type="match status" value="1"/>
</dbReference>
<evidence type="ECO:0000256" key="5">
    <source>
        <dbReference type="ARBA" id="ARBA00024893"/>
    </source>
</evidence>
<evidence type="ECO:0000259" key="12">
    <source>
        <dbReference type="PROSITE" id="PS50303"/>
    </source>
</evidence>
<dbReference type="PROSITE" id="PS50302">
    <property type="entry name" value="PUM"/>
    <property type="match status" value="3"/>
</dbReference>
<keyword evidence="4" id="KW-0677">Repeat</keyword>
<dbReference type="PROSITE" id="PS51143">
    <property type="entry name" value="MT_A70"/>
    <property type="match status" value="1"/>
</dbReference>
<feature type="transmembrane region" description="Helical" evidence="10">
    <location>
        <begin position="1692"/>
        <end position="1715"/>
    </location>
</feature>
<keyword evidence="3" id="KW-0698">rRNA processing</keyword>
<feature type="transmembrane region" description="Helical" evidence="10">
    <location>
        <begin position="1784"/>
        <end position="1802"/>
    </location>
</feature>
<keyword evidence="6" id="KW-0694">RNA-binding</keyword>
<comment type="caution">
    <text evidence="14">The sequence shown here is derived from an EMBL/GenBank/DDBJ whole genome shotgun (WGS) entry which is preliminary data.</text>
</comment>
<feature type="transmembrane region" description="Helical" evidence="10">
    <location>
        <begin position="1853"/>
        <end position="1871"/>
    </location>
</feature>
<dbReference type="InterPro" id="IPR011989">
    <property type="entry name" value="ARM-like"/>
</dbReference>
<evidence type="ECO:0000256" key="8">
    <source>
        <dbReference type="PROSITE-ProRule" id="PRU00489"/>
    </source>
</evidence>
<reference evidence="14 15" key="1">
    <citation type="journal article" date="2015" name="Mol. Plant Microbe Interact.">
        <title>Genome, transcriptome, and functional analyses of Penicillium expansum provide new insights into secondary metabolism and pathogenicity.</title>
        <authorList>
            <person name="Ballester A.R."/>
            <person name="Marcet-Houben M."/>
            <person name="Levin E."/>
            <person name="Sela N."/>
            <person name="Selma-Lazaro C."/>
            <person name="Carmona L."/>
            <person name="Wisniewski M."/>
            <person name="Droby S."/>
            <person name="Gonzalez-Candelas L."/>
            <person name="Gabaldon T."/>
        </authorList>
    </citation>
    <scope>NUCLEOTIDE SEQUENCE [LARGE SCALE GENOMIC DNA]</scope>
    <source>
        <strain evidence="14 15">MD-8</strain>
    </source>
</reference>
<dbReference type="InterPro" id="IPR020846">
    <property type="entry name" value="MFS_dom"/>
</dbReference>
<dbReference type="PANTHER" id="PTHR47093:SF1">
    <property type="entry name" value="PROTEIN JSN1-RELATED"/>
    <property type="match status" value="1"/>
</dbReference>
<dbReference type="SUPFAM" id="SSF54928">
    <property type="entry name" value="RNA-binding domain, RBD"/>
    <property type="match status" value="1"/>
</dbReference>
<evidence type="ECO:0000259" key="11">
    <source>
        <dbReference type="PROSITE" id="PS50102"/>
    </source>
</evidence>
<dbReference type="InterPro" id="IPR016024">
    <property type="entry name" value="ARM-type_fold"/>
</dbReference>
<feature type="repeat" description="Pumilio" evidence="7">
    <location>
        <begin position="649"/>
        <end position="684"/>
    </location>
</feature>
<evidence type="ECO:0000256" key="9">
    <source>
        <dbReference type="SAM" id="MobiDB-lite"/>
    </source>
</evidence>
<gene>
    <name evidence="14" type="ORF">PEX2_083410</name>
</gene>
<keyword evidence="10" id="KW-0472">Membrane</keyword>
<dbReference type="GeneID" id="27681031"/>
<feature type="domain" description="PUM-HD" evidence="12">
    <location>
        <begin position="584"/>
        <end position="940"/>
    </location>
</feature>
<accession>A0A0A2IKH2</accession>
<dbReference type="Proteomes" id="UP000030143">
    <property type="component" value="Unassembled WGS sequence"/>
</dbReference>
<dbReference type="InterPro" id="IPR033133">
    <property type="entry name" value="PUM-HD"/>
</dbReference>
<feature type="transmembrane region" description="Helical" evidence="10">
    <location>
        <begin position="2060"/>
        <end position="2081"/>
    </location>
</feature>
<feature type="repeat" description="Pumilio" evidence="7">
    <location>
        <begin position="722"/>
        <end position="760"/>
    </location>
</feature>
<dbReference type="InterPro" id="IPR035979">
    <property type="entry name" value="RBD_domain_sf"/>
</dbReference>
<keyword evidence="10" id="KW-0812">Transmembrane</keyword>
<evidence type="ECO:0000256" key="10">
    <source>
        <dbReference type="SAM" id="Phobius"/>
    </source>
</evidence>
<dbReference type="SMART" id="SM00360">
    <property type="entry name" value="RRM"/>
    <property type="match status" value="1"/>
</dbReference>
<feature type="compositionally biased region" description="Low complexity" evidence="9">
    <location>
        <begin position="1016"/>
        <end position="1025"/>
    </location>
</feature>
<feature type="region of interest" description="Disordered" evidence="9">
    <location>
        <begin position="215"/>
        <end position="236"/>
    </location>
</feature>
<comment type="similarity">
    <text evidence="8">Belongs to the MT-A70-like family.</text>
</comment>
<dbReference type="InterPro" id="IPR036259">
    <property type="entry name" value="MFS_trans_sf"/>
</dbReference>
<feature type="compositionally biased region" description="Low complexity" evidence="9">
    <location>
        <begin position="27"/>
        <end position="42"/>
    </location>
</feature>
<feature type="region of interest" description="Disordered" evidence="9">
    <location>
        <begin position="1244"/>
        <end position="1289"/>
    </location>
</feature>
<feature type="compositionally biased region" description="Basic and acidic residues" evidence="9">
    <location>
        <begin position="943"/>
        <end position="960"/>
    </location>
</feature>
<comment type="function">
    <text evidence="5">RNA-binding nucleolar protein required for pre-rRNA processing. Involved in production of 18S rRNA and assembly of small ribosomal subunit.</text>
</comment>
<dbReference type="InterPro" id="IPR052645">
    <property type="entry name" value="Pumilio_domain_protein"/>
</dbReference>
<evidence type="ECO:0000256" key="1">
    <source>
        <dbReference type="ARBA" id="ARBA00004141"/>
    </source>
</evidence>
<name>A0A0A2IKH2_PENEN</name>
<evidence type="ECO:0000313" key="14">
    <source>
        <dbReference type="EMBL" id="KGO52807.1"/>
    </source>
</evidence>
<dbReference type="Gene3D" id="1.25.10.10">
    <property type="entry name" value="Leucine-rich Repeat Variant"/>
    <property type="match status" value="1"/>
</dbReference>
<feature type="transmembrane region" description="Helical" evidence="10">
    <location>
        <begin position="1926"/>
        <end position="1948"/>
    </location>
</feature>
<evidence type="ECO:0000256" key="2">
    <source>
        <dbReference type="ARBA" id="ARBA00022517"/>
    </source>
</evidence>
<dbReference type="EMBL" id="JQFZ01000259">
    <property type="protein sequence ID" value="KGO52807.1"/>
    <property type="molecule type" value="Genomic_DNA"/>
</dbReference>
<feature type="compositionally biased region" description="Polar residues" evidence="9">
    <location>
        <begin position="215"/>
        <end position="230"/>
    </location>
</feature>
<sequence>MSGTSTGRSSPSELAGSGNPRMPFGPSPGSIGSSRPGAGSPSHDLASRLYSKRAREIQAQEGISPSIWGPPTSGHSTPLRENIPESPSQDSFPDLIPTTNGSMDSPGRRARAGTVPSRFPPMGTLSEMDLQQPYMPQTSRPTPSTSPFRPPGVSGIDTGSKVASATGVPNPASLSRLRAGSMPQRSNFLGGGGPFGPSLFSTNWSTGRERATTLTSIRSSEGPTSPSHSAFSRDGLADTDVKTLDYLGLAETPQQGLSSLTRPSMEALMQQQQQQASALPPLLAELAMMKNNNRFRSYSVNAKEKYADDEDLEYESRYSQLPSGNMTPTAAATAAQLAATQAQIHQHNLAVQAFASHASVSRPRARTAGILEAPPQRSSIRNYLATPSRLDNSFSAADLQIPENGEYDELSEAVQLMHLGGNGIPAMGGRQAEMADENNQDGPTRALWIGSIPVSTTVTSLEAIFGMYGKIESTRVLTHKNCGFVNFDRLDSAVQAKSLLNGKEIFPGAGPVRIGYAKVPGASATGTPGANGIQSSPTPDQNFRSNLAAADGANQADNANVIPQIPALADLLPEMVQIVQEFGASEDDLKNITASIQTSIAFQAFEDEIPSVQETSQSRIFDAPRLRDIRKRIDNGACSIQEIEETAEAMLPEVAELASDYLGNTVVQKLFEFCSESTKEQMLAHIAPHLSEIGVHKNGTWAAQKIIDVAKTPGQMQLIVDALRPYTVPLFLDQYGNYVLQCCLRFASPFNSFIFESMLSRMWEIAQGRFGARAMRACLESHHATKDQQRMLASAIALHSVQLATNANGALLLTWFLDTCTFPRRRTVLAPRLVPHLVHLCTHKVAYLTVLKVINQRNEPDARDIVLKALFFSPGDEILEKILSDQTSGATLIFKVLTTPFFDESMRTEVVKNVSKVLTKLKASPSQGYKRLMDEVGLSSRGNGREHHHGREQSTPEKSQHRQSSRHGSTGYAAQPSMDRQYNGQFTPNAFGQNPDNRPLSADQSNPPPLDPYSSNGLGNHLNGLAGAGGYSQEPLSQQQLQYQAFLAAQARGVPTGYPGMPGANYGYPAGSPAVDTLRSMQPQQASPLSTSQMLPQNNYQQFSPVGNPAQMYQYPPQYYPQAQPVQGQSGGGRRGRLRVVISLSYLFALIGRWIAGRGESDPGEELDTWGIGGEKVLCLFWVEAQFPFPSTEPKKPAALAKVLDTIPISERRFHSELILPLVRDSLKTIKAGFSHDRPWCEARAVPSEPESQDSRAPNEHPRKRRRGNDCFESAPEEQVLTKNEPPMVLSTTSSNDFESLLDLAIVKNPSPEPAIIRVGSWHHDETNSPPCEYIVPPESSFVLCTLPLFQSEVDRPTTSNNYPIPGLPKHQKFNLILMDPPWPNKSVRRSRHYQTHHYSEMDVLTEGLRDILRVHSHDPKTKQGLRRSGPHPETIQSEQSIAAIWITNAEKARRAAYEALSGAGFCICEEWIWVKTTWDGQPISTLDGLWRKPYEILVIGRKSGHNVNVNANGNADDAPLLSQMDDLTRMSEAITRRRVIAAVPDLHSRKPNLKSILENVFFTEAGQLQGYSALEVFARNLTAGWWAAGNEVLRFNAQNGQNDSGVNEISERPKCFNSTFQEVLFVLTATMAIGQQSFFQGCIVGVTASIGKDLHMNSAEITWINAGASLTSGAFLLTFGKLADMFGRKVLFIIGMGGFTISLLIAGFATNAIYMDVFSGVLGVFAAAVVPPAVGALGATYERPSKRKNLAFACFSAGNPLGFVGGMIISGVAAHLYNWRASFWALSVVYGIFTILTVWTVPADGFARTPLSVQALKQFDLLGMVLVVVGFAFFSSSLSLASDAPDGWKTGYVLALFIVGFFLLVAFLYWESVATNPLMPLWVWRDRNFSLLIGTCCLGFMGFSAVSFFLSLYLQNLKNLSALEITVQLLPMVVSGVLVNVVCGLVLHRVSNKILTGIGALGYTASFLILSFMKQEASYWAFIFPALVLVVVGADIQFNVTNMYVMSTLPPSQQSIAGGIFNTVIKLCSNLGVGIATSVESSIALRMTASTPAIRPYLSVYWFAAAASGASLLLVPFLTIGRQGNDAPQNEQLITEEGGEKTAVTANTSSVVSSTVDITEHEKR</sequence>
<dbReference type="Pfam" id="PF05063">
    <property type="entry name" value="MT-A70"/>
    <property type="match status" value="1"/>
</dbReference>
<feature type="transmembrane region" description="Helical" evidence="10">
    <location>
        <begin position="1721"/>
        <end position="1739"/>
    </location>
</feature>
<feature type="domain" description="Major facilitator superfamily (MFS) profile" evidence="13">
    <location>
        <begin position="1626"/>
        <end position="2084"/>
    </location>
</feature>
<evidence type="ECO:0000256" key="6">
    <source>
        <dbReference type="PROSITE-ProRule" id="PRU00176"/>
    </source>
</evidence>
<keyword evidence="15" id="KW-1185">Reference proteome</keyword>
<feature type="transmembrane region" description="Helical" evidence="10">
    <location>
        <begin position="1980"/>
        <end position="1999"/>
    </location>
</feature>
<organism evidence="14 15">
    <name type="scientific">Penicillium expansum</name>
    <name type="common">Blue mold rot fungus</name>
    <dbReference type="NCBI Taxonomy" id="27334"/>
    <lineage>
        <taxon>Eukaryota</taxon>
        <taxon>Fungi</taxon>
        <taxon>Dikarya</taxon>
        <taxon>Ascomycota</taxon>
        <taxon>Pezizomycotina</taxon>
        <taxon>Eurotiomycetes</taxon>
        <taxon>Eurotiomycetidae</taxon>
        <taxon>Eurotiales</taxon>
        <taxon>Aspergillaceae</taxon>
        <taxon>Penicillium</taxon>
    </lineage>
</organism>
<feature type="transmembrane region" description="Helical" evidence="10">
    <location>
        <begin position="1892"/>
        <end position="1914"/>
    </location>
</feature>
<feature type="region of interest" description="Disordered" evidence="9">
    <location>
        <begin position="939"/>
        <end position="1031"/>
    </location>
</feature>
<dbReference type="PROSITE" id="PS50303">
    <property type="entry name" value="PUM_HD"/>
    <property type="match status" value="1"/>
</dbReference>
<evidence type="ECO:0000256" key="7">
    <source>
        <dbReference type="PROSITE-ProRule" id="PRU00317"/>
    </source>
</evidence>
<dbReference type="GO" id="GO:0008168">
    <property type="term" value="F:methyltransferase activity"/>
    <property type="evidence" value="ECO:0007669"/>
    <property type="project" value="InterPro"/>
</dbReference>
<feature type="transmembrane region" description="Helical" evidence="10">
    <location>
        <begin position="1662"/>
        <end position="1680"/>
    </location>
</feature>
<feature type="region of interest" description="Disordered" evidence="9">
    <location>
        <begin position="1"/>
        <end position="169"/>
    </location>
</feature>
<dbReference type="InterPro" id="IPR011701">
    <property type="entry name" value="MFS"/>
</dbReference>
<dbReference type="Pfam" id="PF07690">
    <property type="entry name" value="MFS_1"/>
    <property type="match status" value="1"/>
</dbReference>
<dbReference type="InterPro" id="IPR007757">
    <property type="entry name" value="MT-A70-like"/>
</dbReference>
<dbReference type="FunFam" id="1.25.10.10:FF:000167">
    <property type="entry name" value="RNA binding protein Jsn1"/>
    <property type="match status" value="1"/>
</dbReference>
<dbReference type="SUPFAM" id="SSF48371">
    <property type="entry name" value="ARM repeat"/>
    <property type="match status" value="1"/>
</dbReference>
<dbReference type="GO" id="GO:0032259">
    <property type="term" value="P:methylation"/>
    <property type="evidence" value="ECO:0007669"/>
    <property type="project" value="InterPro"/>
</dbReference>
<dbReference type="SMART" id="SM00025">
    <property type="entry name" value="Pumilio"/>
    <property type="match status" value="6"/>
</dbReference>
<dbReference type="InterPro" id="IPR012677">
    <property type="entry name" value="Nucleotide-bd_a/b_plait_sf"/>
</dbReference>
<dbReference type="PhylomeDB" id="A0A0A2IKH2"/>
<dbReference type="GO" id="GO:0006364">
    <property type="term" value="P:rRNA processing"/>
    <property type="evidence" value="ECO:0007669"/>
    <property type="project" value="UniProtKB-KW"/>
</dbReference>
<dbReference type="InterPro" id="IPR000504">
    <property type="entry name" value="RRM_dom"/>
</dbReference>
<evidence type="ECO:0000259" key="13">
    <source>
        <dbReference type="PROSITE" id="PS50850"/>
    </source>
</evidence>
<dbReference type="VEuPathDB" id="FungiDB:PEXP_094990"/>
<dbReference type="HOGENOM" id="CLU_001353_0_0_1"/>
<dbReference type="Pfam" id="PF00806">
    <property type="entry name" value="PUF"/>
    <property type="match status" value="3"/>
</dbReference>
<keyword evidence="2" id="KW-0690">Ribosome biogenesis</keyword>
<feature type="compositionally biased region" description="Low complexity" evidence="9">
    <location>
        <begin position="136"/>
        <end position="147"/>
    </location>
</feature>
<dbReference type="FunFam" id="3.30.70.330:FF:000339">
    <property type="entry name" value="RNA binding protein Jsn1"/>
    <property type="match status" value="1"/>
</dbReference>
<dbReference type="PROSITE" id="PS50102">
    <property type="entry name" value="RRM"/>
    <property type="match status" value="1"/>
</dbReference>
<feature type="repeat" description="Pumilio" evidence="7">
    <location>
        <begin position="685"/>
        <end position="721"/>
    </location>
</feature>
<feature type="compositionally biased region" description="Polar residues" evidence="9">
    <location>
        <begin position="85"/>
        <end position="103"/>
    </location>
</feature>
<dbReference type="GO" id="GO:0000288">
    <property type="term" value="P:nuclear-transcribed mRNA catabolic process, deadenylation-dependent decay"/>
    <property type="evidence" value="ECO:0007669"/>
    <property type="project" value="TreeGrafter"/>
</dbReference>
<dbReference type="PANTHER" id="PTHR47093">
    <property type="entry name" value="PROTEIN JSN1-RELATED"/>
    <property type="match status" value="1"/>
</dbReference>
<dbReference type="InterPro" id="IPR001313">
    <property type="entry name" value="Pumilio_RNA-bd_rpt"/>
</dbReference>
<evidence type="ECO:0000256" key="3">
    <source>
        <dbReference type="ARBA" id="ARBA00022552"/>
    </source>
</evidence>
<keyword evidence="10" id="KW-1133">Transmembrane helix</keyword>
<feature type="transmembrane region" description="Helical" evidence="10">
    <location>
        <begin position="1751"/>
        <end position="1778"/>
    </location>
</feature>
<feature type="domain" description="RRM" evidence="11">
    <location>
        <begin position="445"/>
        <end position="519"/>
    </location>
</feature>
<feature type="transmembrane region" description="Helical" evidence="10">
    <location>
        <begin position="1955"/>
        <end position="1974"/>
    </location>
</feature>
<feature type="compositionally biased region" description="Polar residues" evidence="9">
    <location>
        <begin position="978"/>
        <end position="996"/>
    </location>
</feature>
<evidence type="ECO:0000256" key="4">
    <source>
        <dbReference type="ARBA" id="ARBA00022737"/>
    </source>
</evidence>
<dbReference type="STRING" id="27334.A0A0A2IKH2"/>
<dbReference type="Gene3D" id="1.20.1250.20">
    <property type="entry name" value="MFS general substrate transporter like domains"/>
    <property type="match status" value="2"/>
</dbReference>